<dbReference type="AlphaFoldDB" id="A0A3S0IJU5"/>
<name>A0A3S0IJU5_9BACT</name>
<dbReference type="RefSeq" id="WP_126695751.1">
    <property type="nucleotide sequence ID" value="NZ_RXOF01000018.1"/>
</dbReference>
<comment type="caution">
    <text evidence="1">The sequence shown here is derived from an EMBL/GenBank/DDBJ whole genome shotgun (WGS) entry which is preliminary data.</text>
</comment>
<keyword evidence="2" id="KW-1185">Reference proteome</keyword>
<sequence>MSEYLFSDEQLRPLPVHFRYMRRNTAAQVAELGTEARASSSRQHQLTHYRQQELYKPVSELDYGHWEEFARSFQPPAVAAGAAESAAVLSH</sequence>
<evidence type="ECO:0000313" key="2">
    <source>
        <dbReference type="Proteomes" id="UP000282184"/>
    </source>
</evidence>
<dbReference type="Proteomes" id="UP000282184">
    <property type="component" value="Unassembled WGS sequence"/>
</dbReference>
<gene>
    <name evidence="1" type="ORF">EJV47_24000</name>
</gene>
<reference evidence="1 2" key="1">
    <citation type="submission" date="2018-12" db="EMBL/GenBank/DDBJ databases">
        <title>Hymenobacter gummosus sp. nov., isolated from a spring.</title>
        <authorList>
            <person name="Nie L."/>
        </authorList>
    </citation>
    <scope>NUCLEOTIDE SEQUENCE [LARGE SCALE GENOMIC DNA]</scope>
    <source>
        <strain evidence="1 2">KCTC 52166</strain>
    </source>
</reference>
<evidence type="ECO:0000313" key="1">
    <source>
        <dbReference type="EMBL" id="RTQ45895.1"/>
    </source>
</evidence>
<accession>A0A3S0IJU5</accession>
<protein>
    <submittedName>
        <fullName evidence="1">Uncharacterized protein</fullName>
    </submittedName>
</protein>
<proteinExistence type="predicted"/>
<dbReference type="EMBL" id="RXOF01000018">
    <property type="protein sequence ID" value="RTQ45895.1"/>
    <property type="molecule type" value="Genomic_DNA"/>
</dbReference>
<organism evidence="1 2">
    <name type="scientific">Hymenobacter gummosus</name>
    <dbReference type="NCBI Taxonomy" id="1776032"/>
    <lineage>
        <taxon>Bacteria</taxon>
        <taxon>Pseudomonadati</taxon>
        <taxon>Bacteroidota</taxon>
        <taxon>Cytophagia</taxon>
        <taxon>Cytophagales</taxon>
        <taxon>Hymenobacteraceae</taxon>
        <taxon>Hymenobacter</taxon>
    </lineage>
</organism>